<proteinExistence type="predicted"/>
<feature type="signal peptide" evidence="1">
    <location>
        <begin position="1"/>
        <end position="25"/>
    </location>
</feature>
<evidence type="ECO:0000313" key="2">
    <source>
        <dbReference type="EMBL" id="PZX39299.1"/>
    </source>
</evidence>
<keyword evidence="1" id="KW-0732">Signal</keyword>
<evidence type="ECO:0000256" key="1">
    <source>
        <dbReference type="SAM" id="SignalP"/>
    </source>
</evidence>
<dbReference type="Proteomes" id="UP000248584">
    <property type="component" value="Unassembled WGS sequence"/>
</dbReference>
<name>A0ABX5PX85_9FLAO</name>
<reference evidence="2 3" key="1">
    <citation type="submission" date="2018-06" db="EMBL/GenBank/DDBJ databases">
        <title>Genomic Encyclopedia of Archaeal and Bacterial Type Strains, Phase II (KMG-II): from individual species to whole genera.</title>
        <authorList>
            <person name="Goeker M."/>
        </authorList>
    </citation>
    <scope>NUCLEOTIDE SEQUENCE [LARGE SCALE GENOMIC DNA]</scope>
    <source>
        <strain evidence="2 3">DSM 17205</strain>
    </source>
</reference>
<dbReference type="EMBL" id="QKZR01000004">
    <property type="protein sequence ID" value="PZX39299.1"/>
    <property type="molecule type" value="Genomic_DNA"/>
</dbReference>
<evidence type="ECO:0000313" key="3">
    <source>
        <dbReference type="Proteomes" id="UP000248584"/>
    </source>
</evidence>
<sequence length="167" mass="19576">MEKKHQPIKNLLLILLFAICMSVTAQNESSKTCNVLPSEINSEIYFGIDLAEFKKIVGNNLKLETKSNTNFRLIYSQKTNLPEIPMITYYFDNKENKPLYEIILNYQNEKQAQNAATLLFGQPNYNQTEWRTNIQGFPNIWSWVYKNKLVVVAKIPGSEWFDEWDKK</sequence>
<feature type="chain" id="PRO_5045304219" evidence="1">
    <location>
        <begin position="26"/>
        <end position="167"/>
    </location>
</feature>
<accession>A0ABX5PX85</accession>
<gene>
    <name evidence="2" type="ORF">LX97_02665</name>
</gene>
<comment type="caution">
    <text evidence="2">The sequence shown here is derived from an EMBL/GenBank/DDBJ whole genome shotgun (WGS) entry which is preliminary data.</text>
</comment>
<organism evidence="2 3">
    <name type="scientific">Nonlabens dokdonensis</name>
    <dbReference type="NCBI Taxonomy" id="328515"/>
    <lineage>
        <taxon>Bacteria</taxon>
        <taxon>Pseudomonadati</taxon>
        <taxon>Bacteroidota</taxon>
        <taxon>Flavobacteriia</taxon>
        <taxon>Flavobacteriales</taxon>
        <taxon>Flavobacteriaceae</taxon>
        <taxon>Nonlabens</taxon>
    </lineage>
</organism>
<protein>
    <submittedName>
        <fullName evidence="2">Uncharacterized protein</fullName>
    </submittedName>
</protein>
<keyword evidence="3" id="KW-1185">Reference proteome</keyword>
<dbReference type="RefSeq" id="WP_015364062.1">
    <property type="nucleotide sequence ID" value="NZ_QKZR01000004.1"/>
</dbReference>